<evidence type="ECO:0000313" key="3">
    <source>
        <dbReference type="EMBL" id="PMD25430.1"/>
    </source>
</evidence>
<dbReference type="SUPFAM" id="SSF53335">
    <property type="entry name" value="S-adenosyl-L-methionine-dependent methyltransferases"/>
    <property type="match status" value="1"/>
</dbReference>
<dbReference type="EMBL" id="KZ613470">
    <property type="protein sequence ID" value="PMD25430.1"/>
    <property type="molecule type" value="Genomic_DNA"/>
</dbReference>
<proteinExistence type="predicted"/>
<dbReference type="InterPro" id="IPR029063">
    <property type="entry name" value="SAM-dependent_MTases_sf"/>
</dbReference>
<dbReference type="Proteomes" id="UP000235672">
    <property type="component" value="Unassembled WGS sequence"/>
</dbReference>
<dbReference type="Gene3D" id="3.40.50.150">
    <property type="entry name" value="Vaccinia Virus protein VP39"/>
    <property type="match status" value="1"/>
</dbReference>
<dbReference type="InterPro" id="IPR002877">
    <property type="entry name" value="RNA_MeTrfase_FtsJ_dom"/>
</dbReference>
<dbReference type="STRING" id="1745343.A0A2J6QGQ3"/>
<protein>
    <recommendedName>
        <fullName evidence="2">Ribosomal RNA methyltransferase FtsJ domain-containing protein</fullName>
    </recommendedName>
</protein>
<organism evidence="3 4">
    <name type="scientific">Hyaloscypha hepaticicola</name>
    <dbReference type="NCBI Taxonomy" id="2082293"/>
    <lineage>
        <taxon>Eukaryota</taxon>
        <taxon>Fungi</taxon>
        <taxon>Dikarya</taxon>
        <taxon>Ascomycota</taxon>
        <taxon>Pezizomycotina</taxon>
        <taxon>Leotiomycetes</taxon>
        <taxon>Helotiales</taxon>
        <taxon>Hyaloscyphaceae</taxon>
        <taxon>Hyaloscypha</taxon>
    </lineage>
</organism>
<dbReference type="GO" id="GO:0032259">
    <property type="term" value="P:methylation"/>
    <property type="evidence" value="ECO:0007669"/>
    <property type="project" value="InterPro"/>
</dbReference>
<dbReference type="OrthoDB" id="417125at2759"/>
<dbReference type="Pfam" id="PF01728">
    <property type="entry name" value="FtsJ"/>
    <property type="match status" value="1"/>
</dbReference>
<evidence type="ECO:0000259" key="2">
    <source>
        <dbReference type="Pfam" id="PF01728"/>
    </source>
</evidence>
<accession>A0A2J6QGQ3</accession>
<feature type="region of interest" description="Disordered" evidence="1">
    <location>
        <begin position="1"/>
        <end position="20"/>
    </location>
</feature>
<name>A0A2J6QGQ3_9HELO</name>
<dbReference type="AlphaFoldDB" id="A0A2J6QGQ3"/>
<evidence type="ECO:0000256" key="1">
    <source>
        <dbReference type="SAM" id="MobiDB-lite"/>
    </source>
</evidence>
<keyword evidence="4" id="KW-1185">Reference proteome</keyword>
<dbReference type="GO" id="GO:0008168">
    <property type="term" value="F:methyltransferase activity"/>
    <property type="evidence" value="ECO:0007669"/>
    <property type="project" value="InterPro"/>
</dbReference>
<gene>
    <name evidence="3" type="ORF">NA56DRAFT_564984</name>
</gene>
<feature type="domain" description="Ribosomal RNA methyltransferase FtsJ" evidence="2">
    <location>
        <begin position="101"/>
        <end position="279"/>
    </location>
</feature>
<feature type="region of interest" description="Disordered" evidence="1">
    <location>
        <begin position="49"/>
        <end position="68"/>
    </location>
</feature>
<sequence>MSTIPLPGTDEANISSDSENRRPHQIVLEYILKREPAFQRLAELRDKGWADPRGDEHFKQQRDRADNTDDKGAQIFYKMMQQIGDELEGQTHALSQASEGNQGAKILDLCMAPGGYSASALKYNPGAKAFGITLPPTQGGHKVLLKPSTVLYLDITMLATEFGLENPPAAHPEHKNFISERPYSEHKFHLIFCDGQVLRTHQRAEHREKHEARRLTVSQLILALQRIRPGGTMIVLLHKLEAWDTVELLYHFNKFSSIQLFKPNQKHALRSSFYLVAKNVQPDADCAKVALDSWTRSWWNATFGGEHGTGGSEVKASTNYVQTLLDEFGSQLIELGRPVWQIQANALNRKLMNKWH</sequence>
<reference evidence="3 4" key="1">
    <citation type="submission" date="2016-05" db="EMBL/GenBank/DDBJ databases">
        <title>A degradative enzymes factory behind the ericoid mycorrhizal symbiosis.</title>
        <authorList>
            <consortium name="DOE Joint Genome Institute"/>
            <person name="Martino E."/>
            <person name="Morin E."/>
            <person name="Grelet G."/>
            <person name="Kuo A."/>
            <person name="Kohler A."/>
            <person name="Daghino S."/>
            <person name="Barry K."/>
            <person name="Choi C."/>
            <person name="Cichocki N."/>
            <person name="Clum A."/>
            <person name="Copeland A."/>
            <person name="Hainaut M."/>
            <person name="Haridas S."/>
            <person name="Labutti K."/>
            <person name="Lindquist E."/>
            <person name="Lipzen A."/>
            <person name="Khouja H.-R."/>
            <person name="Murat C."/>
            <person name="Ohm R."/>
            <person name="Olson A."/>
            <person name="Spatafora J."/>
            <person name="Veneault-Fourrey C."/>
            <person name="Henrissat B."/>
            <person name="Grigoriev I."/>
            <person name="Martin F."/>
            <person name="Perotto S."/>
        </authorList>
    </citation>
    <scope>NUCLEOTIDE SEQUENCE [LARGE SCALE GENOMIC DNA]</scope>
    <source>
        <strain evidence="3 4">UAMH 7357</strain>
    </source>
</reference>
<evidence type="ECO:0000313" key="4">
    <source>
        <dbReference type="Proteomes" id="UP000235672"/>
    </source>
</evidence>